<dbReference type="Proteomes" id="UP000223366">
    <property type="component" value="Unassembled WGS sequence"/>
</dbReference>
<gene>
    <name evidence="1" type="ORF">B4918_07595</name>
    <name evidence="2" type="ORF">COK99_01435</name>
</gene>
<proteinExistence type="predicted"/>
<evidence type="ECO:0000313" key="1">
    <source>
        <dbReference type="EMBL" id="AQY37881.1"/>
    </source>
</evidence>
<dbReference type="RefSeq" id="WP_072190986.1">
    <property type="nucleotide sequence ID" value="NZ_JARSYF010000041.1"/>
</dbReference>
<name>A0A9X7BSQ6_BACTU</name>
<protein>
    <submittedName>
        <fullName evidence="2">Uncharacterized protein</fullName>
    </submittedName>
</protein>
<evidence type="ECO:0000313" key="3">
    <source>
        <dbReference type="Proteomes" id="UP000191057"/>
    </source>
</evidence>
<dbReference type="EMBL" id="NVDU01000003">
    <property type="protein sequence ID" value="PFV35711.1"/>
    <property type="molecule type" value="Genomic_DNA"/>
</dbReference>
<reference evidence="2 4" key="2">
    <citation type="submission" date="2017-09" db="EMBL/GenBank/DDBJ databases">
        <title>Large-scale bioinformatics analysis of Bacillus genomes uncovers conserved roles of natural products in bacterial physiology.</title>
        <authorList>
            <consortium name="Agbiome Team Llc"/>
            <person name="Bleich R.M."/>
            <person name="Grubbs K.J."/>
            <person name="Santa Maria K.C."/>
            <person name="Allen S.E."/>
            <person name="Farag S."/>
            <person name="Shank E.A."/>
            <person name="Bowers A."/>
        </authorList>
    </citation>
    <scope>NUCLEOTIDE SEQUENCE [LARGE SCALE GENOMIC DNA]</scope>
    <source>
        <strain evidence="2 4">AFS060060</strain>
    </source>
</reference>
<organism evidence="2 4">
    <name type="scientific">Bacillus thuringiensis</name>
    <dbReference type="NCBI Taxonomy" id="1428"/>
    <lineage>
        <taxon>Bacteria</taxon>
        <taxon>Bacillati</taxon>
        <taxon>Bacillota</taxon>
        <taxon>Bacilli</taxon>
        <taxon>Bacillales</taxon>
        <taxon>Bacillaceae</taxon>
        <taxon>Bacillus</taxon>
        <taxon>Bacillus cereus group</taxon>
    </lineage>
</organism>
<evidence type="ECO:0000313" key="2">
    <source>
        <dbReference type="EMBL" id="PFV35711.1"/>
    </source>
</evidence>
<dbReference type="AlphaFoldDB" id="A0A9X7BSQ6"/>
<evidence type="ECO:0000313" key="4">
    <source>
        <dbReference type="Proteomes" id="UP000223366"/>
    </source>
</evidence>
<dbReference type="EMBL" id="CP020002">
    <property type="protein sequence ID" value="AQY37881.1"/>
    <property type="molecule type" value="Genomic_DNA"/>
</dbReference>
<accession>A0A9X7BSQ6</accession>
<sequence length="69" mass="8019">MNNPEGLSFGQMLDEIKEGDKAECLDFRYDSICCIDNEVLVWELSEEVVRLNGDFFRMKWKILKGASEL</sequence>
<reference evidence="1 3" key="1">
    <citation type="submission" date="2017-03" db="EMBL/GenBank/DDBJ databases">
        <title>Complete genome sequence of Bacillus thuringiensis L-7601, a novel melanin producing strain.</title>
        <authorList>
            <person name="Cai J."/>
            <person name="Cao Z."/>
            <person name="Tan T."/>
        </authorList>
    </citation>
    <scope>NUCLEOTIDE SEQUENCE [LARGE SCALE GENOMIC DNA]</scope>
    <source>
        <strain evidence="1 3">L-7601</strain>
    </source>
</reference>
<dbReference type="Proteomes" id="UP000191057">
    <property type="component" value="Chromosome"/>
</dbReference>